<dbReference type="GO" id="GO:0031436">
    <property type="term" value="C:BRCA1-BARD1 complex"/>
    <property type="evidence" value="ECO:0007669"/>
    <property type="project" value="TreeGrafter"/>
</dbReference>
<dbReference type="GO" id="GO:0070531">
    <property type="term" value="C:BRCA1-A complex"/>
    <property type="evidence" value="ECO:0007669"/>
    <property type="project" value="TreeGrafter"/>
</dbReference>
<evidence type="ECO:0000256" key="2">
    <source>
        <dbReference type="ARBA" id="ARBA00023043"/>
    </source>
</evidence>
<dbReference type="Pfam" id="PF12796">
    <property type="entry name" value="Ank_2"/>
    <property type="match status" value="1"/>
</dbReference>
<proteinExistence type="predicted"/>
<keyword evidence="1" id="KW-0677">Repeat</keyword>
<dbReference type="PROSITE" id="PS50297">
    <property type="entry name" value="ANK_REP_REGION"/>
    <property type="match status" value="2"/>
</dbReference>
<name>A0A383C2Y7_9ZZZZ</name>
<dbReference type="PANTHER" id="PTHR24171:SF8">
    <property type="entry name" value="BRCA1-ASSOCIATED RING DOMAIN PROTEIN 1"/>
    <property type="match status" value="1"/>
</dbReference>
<accession>A0A383C2Y7</accession>
<dbReference type="EMBL" id="UINC01205012">
    <property type="protein sequence ID" value="SVE25998.1"/>
    <property type="molecule type" value="Genomic_DNA"/>
</dbReference>
<dbReference type="GO" id="GO:0085020">
    <property type="term" value="P:protein K6-linked ubiquitination"/>
    <property type="evidence" value="ECO:0007669"/>
    <property type="project" value="TreeGrafter"/>
</dbReference>
<dbReference type="SUPFAM" id="SSF48403">
    <property type="entry name" value="Ankyrin repeat"/>
    <property type="match status" value="1"/>
</dbReference>
<dbReference type="SMART" id="SM00248">
    <property type="entry name" value="ANK"/>
    <property type="match status" value="3"/>
</dbReference>
<gene>
    <name evidence="3" type="ORF">METZ01_LOCUS478852</name>
</gene>
<dbReference type="InterPro" id="IPR002110">
    <property type="entry name" value="Ankyrin_rpt"/>
</dbReference>
<dbReference type="PANTHER" id="PTHR24171">
    <property type="entry name" value="ANKYRIN REPEAT DOMAIN-CONTAINING PROTEIN 39-RELATED"/>
    <property type="match status" value="1"/>
</dbReference>
<feature type="non-terminal residue" evidence="3">
    <location>
        <position position="1"/>
    </location>
</feature>
<sequence>KEIAEIAELLINNGADVNTKDENGRTPLLILMKDEYRASKEIAEIAELLINNGADVNIKDENGRTPLHEAVSNDDVDIVKILLEGKADSGAKDINGFVPADLAQDFLVLSILGEDVEGKLLAESKLRKAINDGDYETTKKLLEDGVNPSTSLLDQLKPTKNTVADLASDKQNRELYNLIKRFGGRHGEIEYAVKYGNAKDVEDFIKTGANVNEKVIILFATDFGFPEIYHQNYIHIAIIQRDL</sequence>
<dbReference type="PROSITE" id="PS50088">
    <property type="entry name" value="ANK_REPEAT"/>
    <property type="match status" value="2"/>
</dbReference>
<evidence type="ECO:0000313" key="3">
    <source>
        <dbReference type="EMBL" id="SVE25998.1"/>
    </source>
</evidence>
<feature type="non-terminal residue" evidence="3">
    <location>
        <position position="243"/>
    </location>
</feature>
<dbReference type="Gene3D" id="1.25.40.20">
    <property type="entry name" value="Ankyrin repeat-containing domain"/>
    <property type="match status" value="1"/>
</dbReference>
<evidence type="ECO:0000256" key="1">
    <source>
        <dbReference type="ARBA" id="ARBA00022737"/>
    </source>
</evidence>
<dbReference type="AlphaFoldDB" id="A0A383C2Y7"/>
<dbReference type="GO" id="GO:0004842">
    <property type="term" value="F:ubiquitin-protein transferase activity"/>
    <property type="evidence" value="ECO:0007669"/>
    <property type="project" value="TreeGrafter"/>
</dbReference>
<protein>
    <submittedName>
        <fullName evidence="3">Uncharacterized protein</fullName>
    </submittedName>
</protein>
<dbReference type="InterPro" id="IPR036770">
    <property type="entry name" value="Ankyrin_rpt-contain_sf"/>
</dbReference>
<organism evidence="3">
    <name type="scientific">marine metagenome</name>
    <dbReference type="NCBI Taxonomy" id="408172"/>
    <lineage>
        <taxon>unclassified sequences</taxon>
        <taxon>metagenomes</taxon>
        <taxon>ecological metagenomes</taxon>
    </lineage>
</organism>
<reference evidence="3" key="1">
    <citation type="submission" date="2018-05" db="EMBL/GenBank/DDBJ databases">
        <authorList>
            <person name="Lanie J.A."/>
            <person name="Ng W.-L."/>
            <person name="Kazmierczak K.M."/>
            <person name="Andrzejewski T.M."/>
            <person name="Davidsen T.M."/>
            <person name="Wayne K.J."/>
            <person name="Tettelin H."/>
            <person name="Glass J.I."/>
            <person name="Rusch D."/>
            <person name="Podicherti R."/>
            <person name="Tsui H.-C.T."/>
            <person name="Winkler M.E."/>
        </authorList>
    </citation>
    <scope>NUCLEOTIDE SEQUENCE</scope>
</reference>
<keyword evidence="2" id="KW-0040">ANK repeat</keyword>